<dbReference type="Pfam" id="PF20815">
    <property type="entry name" value="GIY_YIG_2"/>
    <property type="match status" value="1"/>
</dbReference>
<evidence type="ECO:0000313" key="2">
    <source>
        <dbReference type="EMBL" id="MBM4714577.1"/>
    </source>
</evidence>
<name>A0AAE4ZF28_RHOHA</name>
<proteinExistence type="predicted"/>
<sequence>MTTVSDSLGAAAAITALSAATQTLDDLTELPSTSGLYAWWAAPTVLPSLPGPAHSRERNLRLLYVGLASNLRRRIISNHMRRSGSSTLRRTVAGLLLTEQGYRTERTDRVVLIAEDEERLTDWMRAHLRLTWCEHATARAVEPAVIGRWAPPLNIDHTTGAVRELVKAARTAYNTSA</sequence>
<evidence type="ECO:0000313" key="3">
    <source>
        <dbReference type="EMBL" id="NKS25415.1"/>
    </source>
</evidence>
<dbReference type="EMBL" id="WUYC01000001">
    <property type="protein sequence ID" value="MBM4714577.1"/>
    <property type="molecule type" value="Genomic_DNA"/>
</dbReference>
<reference evidence="3" key="2">
    <citation type="journal article" date="2020" name="Environ. Microbiol.">
        <title>The novel and transferable erm(51) gene confers Macrolides, Lincosamides, and Streptogramins B (MLSB) resistance to clonal Rhodococcus equi in the environment.</title>
        <authorList>
            <person name="Huber L."/>
            <person name="Giguere S."/>
            <person name="Slovis N.M."/>
            <person name="Alvarez-Narvaez S."/>
            <person name="Hart K.A."/>
            <person name="Greiter M."/>
            <person name="Morris E.R.A."/>
            <person name="Cohen N.D."/>
        </authorList>
    </citation>
    <scope>NUCLEOTIDE SEQUENCE</scope>
    <source>
        <strain evidence="3">Lh_141_1</strain>
    </source>
</reference>
<evidence type="ECO:0000313" key="4">
    <source>
        <dbReference type="Proteomes" id="UP000605618"/>
    </source>
</evidence>
<organism evidence="3 4">
    <name type="scientific">Rhodococcus hoagii</name>
    <name type="common">Corynebacterium equii</name>
    <dbReference type="NCBI Taxonomy" id="43767"/>
    <lineage>
        <taxon>Bacteria</taxon>
        <taxon>Bacillati</taxon>
        <taxon>Actinomycetota</taxon>
        <taxon>Actinomycetes</taxon>
        <taxon>Mycobacteriales</taxon>
        <taxon>Nocardiaceae</taxon>
        <taxon>Prescottella</taxon>
    </lineage>
</organism>
<dbReference type="RefSeq" id="WP_064058555.1">
    <property type="nucleotide sequence ID" value="NZ_AP024187.1"/>
</dbReference>
<dbReference type="InterPro" id="IPR049311">
    <property type="entry name" value="GIY_YIG_cat"/>
</dbReference>
<accession>A0AAE4ZF28</accession>
<evidence type="ECO:0000259" key="1">
    <source>
        <dbReference type="Pfam" id="PF20815"/>
    </source>
</evidence>
<dbReference type="GeneID" id="57575808"/>
<reference evidence="2" key="1">
    <citation type="submission" date="2019-11" db="EMBL/GenBank/DDBJ databases">
        <title>Spread of Macrolides and rifampicin resistant Rhodococcus equi in clinical isolates in the USA.</title>
        <authorList>
            <person name="Alvarez-Narvaez S."/>
            <person name="Huber L."/>
            <person name="Cohen N.D."/>
            <person name="Slovis N."/>
            <person name="Greiter M."/>
            <person name="Giguere S."/>
            <person name="Hart K."/>
        </authorList>
    </citation>
    <scope>NUCLEOTIDE SEQUENCE</scope>
    <source>
        <strain evidence="2">Lh_5</strain>
    </source>
</reference>
<dbReference type="Proteomes" id="UP000605618">
    <property type="component" value="Unassembled WGS sequence"/>
</dbReference>
<protein>
    <submittedName>
        <fullName evidence="3">GIY-YIG nuclease family protein</fullName>
    </submittedName>
</protein>
<dbReference type="AlphaFoldDB" id="A0AAE4ZF28"/>
<dbReference type="EMBL" id="WUYZ01000001">
    <property type="protein sequence ID" value="NKS25415.1"/>
    <property type="molecule type" value="Genomic_DNA"/>
</dbReference>
<comment type="caution">
    <text evidence="3">The sequence shown here is derived from an EMBL/GenBank/DDBJ whole genome shotgun (WGS) entry which is preliminary data.</text>
</comment>
<dbReference type="Proteomes" id="UP000706122">
    <property type="component" value="Unassembled WGS sequence"/>
</dbReference>
<gene>
    <name evidence="3" type="ORF">GS505_06050</name>
    <name evidence="2" type="ORF">GS551_10235</name>
</gene>
<feature type="domain" description="GIY-YIG catalytic" evidence="1">
    <location>
        <begin position="35"/>
        <end position="163"/>
    </location>
</feature>